<dbReference type="Gramene" id="TKW25147">
    <property type="protein sequence ID" value="TKW25147"/>
    <property type="gene ID" value="SEVIR_3G096933v2"/>
</dbReference>
<gene>
    <name evidence="2" type="ORF">SEVIR_3G096933v2</name>
</gene>
<organism evidence="2 3">
    <name type="scientific">Setaria viridis</name>
    <name type="common">Green bristlegrass</name>
    <name type="synonym">Setaria italica subsp. viridis</name>
    <dbReference type="NCBI Taxonomy" id="4556"/>
    <lineage>
        <taxon>Eukaryota</taxon>
        <taxon>Viridiplantae</taxon>
        <taxon>Streptophyta</taxon>
        <taxon>Embryophyta</taxon>
        <taxon>Tracheophyta</taxon>
        <taxon>Spermatophyta</taxon>
        <taxon>Magnoliopsida</taxon>
        <taxon>Liliopsida</taxon>
        <taxon>Poales</taxon>
        <taxon>Poaceae</taxon>
        <taxon>PACMAD clade</taxon>
        <taxon>Panicoideae</taxon>
        <taxon>Panicodae</taxon>
        <taxon>Paniceae</taxon>
        <taxon>Cenchrinae</taxon>
        <taxon>Setaria</taxon>
    </lineage>
</organism>
<protein>
    <submittedName>
        <fullName evidence="2">Uncharacterized protein</fullName>
    </submittedName>
</protein>
<evidence type="ECO:0000313" key="3">
    <source>
        <dbReference type="Proteomes" id="UP000298652"/>
    </source>
</evidence>
<keyword evidence="3" id="KW-1185">Reference proteome</keyword>
<accession>A0A4U6VLE1</accession>
<reference evidence="2" key="1">
    <citation type="submission" date="2019-03" db="EMBL/GenBank/DDBJ databases">
        <title>WGS assembly of Setaria viridis.</title>
        <authorList>
            <person name="Huang P."/>
            <person name="Jenkins J."/>
            <person name="Grimwood J."/>
            <person name="Barry K."/>
            <person name="Healey A."/>
            <person name="Mamidi S."/>
            <person name="Sreedasyam A."/>
            <person name="Shu S."/>
            <person name="Feldman M."/>
            <person name="Wu J."/>
            <person name="Yu Y."/>
            <person name="Chen C."/>
            <person name="Johnson J."/>
            <person name="Rokhsar D."/>
            <person name="Baxter I."/>
            <person name="Schmutz J."/>
            <person name="Brutnell T."/>
            <person name="Kellogg E."/>
        </authorList>
    </citation>
    <scope>NUCLEOTIDE SEQUENCE [LARGE SCALE GENOMIC DNA]</scope>
</reference>
<proteinExistence type="predicted"/>
<evidence type="ECO:0000256" key="1">
    <source>
        <dbReference type="SAM" id="SignalP"/>
    </source>
</evidence>
<keyword evidence="1" id="KW-0732">Signal</keyword>
<dbReference type="EMBL" id="CM016554">
    <property type="protein sequence ID" value="TKW25147.1"/>
    <property type="molecule type" value="Genomic_DNA"/>
</dbReference>
<dbReference type="AlphaFoldDB" id="A0A4U6VLE1"/>
<feature type="signal peptide" evidence="1">
    <location>
        <begin position="1"/>
        <end position="19"/>
    </location>
</feature>
<evidence type="ECO:0000313" key="2">
    <source>
        <dbReference type="EMBL" id="TKW25147.1"/>
    </source>
</evidence>
<dbReference type="Proteomes" id="UP000298652">
    <property type="component" value="Chromosome 3"/>
</dbReference>
<feature type="chain" id="PRO_5020681927" evidence="1">
    <location>
        <begin position="20"/>
        <end position="50"/>
    </location>
</feature>
<sequence length="50" mass="6098">MIFHFIVHSIILICHFVQMDRNPCSYWPMRETDTIPIQSLLPRIRSTRKR</sequence>
<name>A0A4U6VLE1_SETVI</name>